<evidence type="ECO:0000313" key="3">
    <source>
        <dbReference type="Proteomes" id="UP000186513"/>
    </source>
</evidence>
<name>A0A1K2HP49_9NEIS</name>
<dbReference type="InterPro" id="IPR037523">
    <property type="entry name" value="VOC_core"/>
</dbReference>
<evidence type="ECO:0000313" key="2">
    <source>
        <dbReference type="EMBL" id="SFZ78515.1"/>
    </source>
</evidence>
<dbReference type="RefSeq" id="WP_072429522.1">
    <property type="nucleotide sequence ID" value="NZ_FPKR01000012.1"/>
</dbReference>
<keyword evidence="3" id="KW-1185">Reference proteome</keyword>
<dbReference type="SUPFAM" id="SSF54593">
    <property type="entry name" value="Glyoxalase/Bleomycin resistance protein/Dihydroxybiphenyl dioxygenase"/>
    <property type="match status" value="1"/>
</dbReference>
<dbReference type="PANTHER" id="PTHR33993:SF2">
    <property type="entry name" value="VOC DOMAIN-CONTAINING PROTEIN"/>
    <property type="match status" value="1"/>
</dbReference>
<accession>A0A1K2HP49</accession>
<dbReference type="STRING" id="1121279.SAMN02745887_03040"/>
<proteinExistence type="predicted"/>
<reference evidence="2 3" key="1">
    <citation type="submission" date="2016-11" db="EMBL/GenBank/DDBJ databases">
        <authorList>
            <person name="Jaros S."/>
            <person name="Januszkiewicz K."/>
            <person name="Wedrychowicz H."/>
        </authorList>
    </citation>
    <scope>NUCLEOTIDE SEQUENCE [LARGE SCALE GENOMIC DNA]</scope>
    <source>
        <strain evidence="2 3">DSM 18899</strain>
    </source>
</reference>
<dbReference type="PROSITE" id="PS51819">
    <property type="entry name" value="VOC"/>
    <property type="match status" value="1"/>
</dbReference>
<dbReference type="InterPro" id="IPR029068">
    <property type="entry name" value="Glyas_Bleomycin-R_OHBP_Dase"/>
</dbReference>
<dbReference type="Pfam" id="PF22677">
    <property type="entry name" value="Ble-like_N"/>
    <property type="match status" value="1"/>
</dbReference>
<dbReference type="Gene3D" id="3.10.180.10">
    <property type="entry name" value="2,3-Dihydroxybiphenyl 1,2-Dioxygenase, domain 1"/>
    <property type="match status" value="1"/>
</dbReference>
<gene>
    <name evidence="2" type="ORF">SAMN02745887_03040</name>
</gene>
<dbReference type="InterPro" id="IPR053863">
    <property type="entry name" value="Glyoxy/Ble-like_N"/>
</dbReference>
<sequence>MHAVNWFELPTHDLDRAQRFYQTVLGVALQRDDSFGEMHMAILPHGEHGIGGALVKSPHQQPQANGTLVYLNAPDLDAVLSRVEAAGGAILMPKTFLRADIGSIAILRDSEGNSVGLHSPH</sequence>
<dbReference type="PANTHER" id="PTHR33993">
    <property type="entry name" value="GLYOXALASE-RELATED"/>
    <property type="match status" value="1"/>
</dbReference>
<feature type="domain" description="VOC" evidence="1">
    <location>
        <begin position="3"/>
        <end position="120"/>
    </location>
</feature>
<dbReference type="AlphaFoldDB" id="A0A1K2HP49"/>
<dbReference type="EMBL" id="FPKR01000012">
    <property type="protein sequence ID" value="SFZ78515.1"/>
    <property type="molecule type" value="Genomic_DNA"/>
</dbReference>
<dbReference type="OrthoDB" id="8776491at2"/>
<evidence type="ECO:0000259" key="1">
    <source>
        <dbReference type="PROSITE" id="PS51819"/>
    </source>
</evidence>
<dbReference type="CDD" id="cd07247">
    <property type="entry name" value="SgaA_N_like"/>
    <property type="match status" value="1"/>
</dbReference>
<dbReference type="Proteomes" id="UP000186513">
    <property type="component" value="Unassembled WGS sequence"/>
</dbReference>
<protein>
    <recommendedName>
        <fullName evidence="1">VOC domain-containing protein</fullName>
    </recommendedName>
</protein>
<dbReference type="InterPro" id="IPR052164">
    <property type="entry name" value="Anthracycline_SecMetBiosynth"/>
</dbReference>
<organism evidence="2 3">
    <name type="scientific">Chitinimonas taiwanensis DSM 18899</name>
    <dbReference type="NCBI Taxonomy" id="1121279"/>
    <lineage>
        <taxon>Bacteria</taxon>
        <taxon>Pseudomonadati</taxon>
        <taxon>Pseudomonadota</taxon>
        <taxon>Betaproteobacteria</taxon>
        <taxon>Neisseriales</taxon>
        <taxon>Chitinibacteraceae</taxon>
        <taxon>Chitinimonas</taxon>
    </lineage>
</organism>